<dbReference type="EMBL" id="MZMV01000011">
    <property type="protein sequence ID" value="OWV09610.1"/>
    <property type="molecule type" value="Genomic_DNA"/>
</dbReference>
<gene>
    <name evidence="2" type="ORF">B5D80_09195</name>
</gene>
<dbReference type="OrthoDB" id="8225825at2"/>
<protein>
    <recommendedName>
        <fullName evidence="4">Nitroreductase family deazaflavin-dependent oxidoreductase</fullName>
    </recommendedName>
</protein>
<evidence type="ECO:0000313" key="2">
    <source>
        <dbReference type="EMBL" id="OWV09610.1"/>
    </source>
</evidence>
<organism evidence="2 3">
    <name type="scientific">Micromonospora wenchangensis</name>
    <dbReference type="NCBI Taxonomy" id="1185415"/>
    <lineage>
        <taxon>Bacteria</taxon>
        <taxon>Bacillati</taxon>
        <taxon>Actinomycetota</taxon>
        <taxon>Actinomycetes</taxon>
        <taxon>Micromonosporales</taxon>
        <taxon>Micromonosporaceae</taxon>
        <taxon>Micromonospora</taxon>
    </lineage>
</organism>
<sequence>MRIASGCEPRSDLRDVSYGHGRVGRHGRHGEEREGIWAAQKVAFPGFADYERKTGREIPVVVLEPAP</sequence>
<evidence type="ECO:0008006" key="4">
    <source>
        <dbReference type="Google" id="ProtNLM"/>
    </source>
</evidence>
<dbReference type="InterPro" id="IPR004378">
    <property type="entry name" value="F420H2_quin_Rdtase"/>
</dbReference>
<dbReference type="GO" id="GO:0016491">
    <property type="term" value="F:oxidoreductase activity"/>
    <property type="evidence" value="ECO:0007669"/>
    <property type="project" value="InterPro"/>
</dbReference>
<proteinExistence type="predicted"/>
<dbReference type="InterPro" id="IPR012349">
    <property type="entry name" value="Split_barrel_FMN-bd"/>
</dbReference>
<name>A0A246RRD2_9ACTN</name>
<accession>A0A246RRD2</accession>
<comment type="caution">
    <text evidence="2">The sequence shown here is derived from an EMBL/GenBank/DDBJ whole genome shotgun (WGS) entry which is preliminary data.</text>
</comment>
<keyword evidence="3" id="KW-1185">Reference proteome</keyword>
<evidence type="ECO:0000256" key="1">
    <source>
        <dbReference type="SAM" id="MobiDB-lite"/>
    </source>
</evidence>
<feature type="region of interest" description="Disordered" evidence="1">
    <location>
        <begin position="1"/>
        <end position="32"/>
    </location>
</feature>
<dbReference type="Gene3D" id="2.30.110.10">
    <property type="entry name" value="Electron Transport, Fmn-binding Protein, Chain A"/>
    <property type="match status" value="1"/>
</dbReference>
<dbReference type="AlphaFoldDB" id="A0A246RRD2"/>
<reference evidence="2 3" key="1">
    <citation type="submission" date="2017-03" db="EMBL/GenBank/DDBJ databases">
        <title>Whole genome sequence of Micromonospora wenchangensis, isolated from mangrove soil.</title>
        <authorList>
            <person name="Yang H."/>
        </authorList>
    </citation>
    <scope>NUCLEOTIDE SEQUENCE [LARGE SCALE GENOMIC DNA]</scope>
    <source>
        <strain evidence="2 3">CCTCC AA 2012002</strain>
    </source>
</reference>
<dbReference type="Pfam" id="PF04075">
    <property type="entry name" value="F420H2_quin_red"/>
    <property type="match status" value="1"/>
</dbReference>
<dbReference type="Proteomes" id="UP000197174">
    <property type="component" value="Unassembled WGS sequence"/>
</dbReference>
<evidence type="ECO:0000313" key="3">
    <source>
        <dbReference type="Proteomes" id="UP000197174"/>
    </source>
</evidence>